<dbReference type="AlphaFoldDB" id="A0A3E3EB78"/>
<sequence length="923" mass="102920">MKAACIKECGVLIPSSDRMLVKGRDNMNKKNLLLSVALSGTMLMSNGITALTAQNAVYSPGVTVEKNTNPDWDADYTATFVYEDKDARDAERVTVSGNFQFYSLNDPVVKNYEKTADPSGAKVYSAYDYDKDNAMFNVSGGQNNDTPIYELEETGDERFEITLPLPGNQYFYDYTVEYSDGSKVTIQDPVNPSKKNSLTDHDSGHSVFYVGNSENTTAGQEYIYPRADGQTGKYEFIEYKDAHNTDEETQSLGVYLPYNYDPSKTYKTIYVSHGGGGNEAEWMEIGSLPNIMDNILAEKEAAESVVVTMDNSHFGWDYDLIAKNFKENIIPLIEERYSVSTKVEDRALCGLSMGALTTGTIMFSYTDMFGAYGNFSGTADPLICKDWELLKTKTVYLTGGNLDMAIQATQESGDSAFNRGKTVRAHEYLEELGVEHFYDLKYGSHDWGVWRDAFTTFVKDILWGYEYPGESTYQAGVTVEENINPAYDGDYITTFVYEDQDIKDAVKVTVSGNLQFYSKDDEAVKNYTQTLDFSQAKVYNAYEYKDGMFNTGYGLNNDTAIYELTETKDERFEITLPLPGNLYYYDYTVTYADGTTVTIQDPANPSLKNDYNNHDAGHSLVYVGSSKNTIDGQEYVYARDDNQKGTYSFVNYDAIDGTKQPLGIYLPYNYDATKSYKTIYVSHGGGGNEVEWMTIGAVPNIMNNLLADKEAAEAIVVTMDNTYFGWDYDQIKNNLMNHIIPFIEANYSVSTISNDRAFCGLSMGGLTTTSIYTTLADKFGYLGIWSATDPNTDISAIKNADKPTLLLAAGIVDYGKVGFTGNKDFAGLLANLDEAGIKYDYIETYGAHDWGTWRSLFTTFVKDYLWDIKEVKDEPTVNPGDTTKPVVSVKTGDNVDINGLLLISGLSLLGISIQYYCKAHRGH</sequence>
<dbReference type="EMBL" id="QUSL01000021">
    <property type="protein sequence ID" value="RGD83749.1"/>
    <property type="molecule type" value="Genomic_DNA"/>
</dbReference>
<name>A0A3E3EB78_9FIRM</name>
<reference evidence="1 2" key="1">
    <citation type="submission" date="2018-08" db="EMBL/GenBank/DDBJ databases">
        <title>A genome reference for cultivated species of the human gut microbiota.</title>
        <authorList>
            <person name="Zou Y."/>
            <person name="Xue W."/>
            <person name="Luo G."/>
        </authorList>
    </citation>
    <scope>NUCLEOTIDE SEQUENCE [LARGE SCALE GENOMIC DNA]</scope>
    <source>
        <strain evidence="1 2">OM06-4</strain>
    </source>
</reference>
<dbReference type="Pfam" id="PF00756">
    <property type="entry name" value="Esterase"/>
    <property type="match status" value="2"/>
</dbReference>
<evidence type="ECO:0000313" key="2">
    <source>
        <dbReference type="Proteomes" id="UP000261032"/>
    </source>
</evidence>
<dbReference type="InterPro" id="IPR050583">
    <property type="entry name" value="Mycobacterial_A85_antigen"/>
</dbReference>
<dbReference type="GO" id="GO:0016747">
    <property type="term" value="F:acyltransferase activity, transferring groups other than amino-acyl groups"/>
    <property type="evidence" value="ECO:0007669"/>
    <property type="project" value="TreeGrafter"/>
</dbReference>
<proteinExistence type="predicted"/>
<evidence type="ECO:0000313" key="1">
    <source>
        <dbReference type="EMBL" id="RGD83749.1"/>
    </source>
</evidence>
<dbReference type="InterPro" id="IPR029058">
    <property type="entry name" value="AB_hydrolase_fold"/>
</dbReference>
<dbReference type="PANTHER" id="PTHR48098:SF1">
    <property type="entry name" value="DIACYLGLYCEROL ACYLTRANSFERASE_MYCOLYLTRANSFERASE AG85A"/>
    <property type="match status" value="1"/>
</dbReference>
<protein>
    <recommendedName>
        <fullName evidence="3">Endo-1,4-beta-xylanase Z</fullName>
    </recommendedName>
</protein>
<accession>A0A3E3EB78</accession>
<dbReference type="SUPFAM" id="SSF53474">
    <property type="entry name" value="alpha/beta-Hydrolases"/>
    <property type="match status" value="2"/>
</dbReference>
<dbReference type="InterPro" id="IPR000801">
    <property type="entry name" value="Esterase-like"/>
</dbReference>
<gene>
    <name evidence="1" type="ORF">DXB93_12625</name>
</gene>
<comment type="caution">
    <text evidence="1">The sequence shown here is derived from an EMBL/GenBank/DDBJ whole genome shotgun (WGS) entry which is preliminary data.</text>
</comment>
<dbReference type="Proteomes" id="UP000261032">
    <property type="component" value="Unassembled WGS sequence"/>
</dbReference>
<dbReference type="PANTHER" id="PTHR48098">
    <property type="entry name" value="ENTEROCHELIN ESTERASE-RELATED"/>
    <property type="match status" value="1"/>
</dbReference>
<organism evidence="1 2">
    <name type="scientific">Thomasclavelia ramosa</name>
    <dbReference type="NCBI Taxonomy" id="1547"/>
    <lineage>
        <taxon>Bacteria</taxon>
        <taxon>Bacillati</taxon>
        <taxon>Bacillota</taxon>
        <taxon>Erysipelotrichia</taxon>
        <taxon>Erysipelotrichales</taxon>
        <taxon>Coprobacillaceae</taxon>
        <taxon>Thomasclavelia</taxon>
    </lineage>
</organism>
<evidence type="ECO:0008006" key="3">
    <source>
        <dbReference type="Google" id="ProtNLM"/>
    </source>
</evidence>
<dbReference type="Gene3D" id="3.40.50.1820">
    <property type="entry name" value="alpha/beta hydrolase"/>
    <property type="match status" value="2"/>
</dbReference>